<evidence type="ECO:0000313" key="3">
    <source>
        <dbReference type="EMBL" id="CAD1847771.1"/>
    </source>
</evidence>
<dbReference type="PANTHER" id="PTHR31374:SF198">
    <property type="entry name" value="AUXIN-RESPONSIVE PROTEIN SAUR72"/>
    <property type="match status" value="1"/>
</dbReference>
<dbReference type="EMBL" id="CAJEUB010000060">
    <property type="protein sequence ID" value="CAD1847771.1"/>
    <property type="molecule type" value="Genomic_DNA"/>
</dbReference>
<comment type="similarity">
    <text evidence="1">Belongs to the ARG7 family.</text>
</comment>
<dbReference type="GO" id="GO:0009733">
    <property type="term" value="P:response to auxin"/>
    <property type="evidence" value="ECO:0007669"/>
    <property type="project" value="InterPro"/>
</dbReference>
<dbReference type="AlphaFoldDB" id="A0A6V7QY50"/>
<evidence type="ECO:0008006" key="4">
    <source>
        <dbReference type="Google" id="ProtNLM"/>
    </source>
</evidence>
<dbReference type="InterPro" id="IPR003676">
    <property type="entry name" value="SAUR_fam"/>
</dbReference>
<dbReference type="Pfam" id="PF02519">
    <property type="entry name" value="Auxin_inducible"/>
    <property type="match status" value="1"/>
</dbReference>
<accession>A0A6V7QY50</accession>
<proteinExistence type="inferred from homology"/>
<feature type="compositionally biased region" description="Low complexity" evidence="2">
    <location>
        <begin position="128"/>
        <end position="143"/>
    </location>
</feature>
<sequence length="184" mass="20477">MKRLMRRISRVADSSEHRPLWKGGEGEREEEEEERGGDRRRRRRRAGGGRVPEGHVPVCVGEEMERFAVRAELLGRPAFVELLRRSAAEYGYEQRGVLRIPCPVPSSAASSSSSPSPTTTTPPPIPPSTSSSDPSPTTRPNTSFSSSFQKGSIWWSKSHPSLPYQLSTQLCKQRIYEGIDSLVV</sequence>
<dbReference type="PANTHER" id="PTHR31374">
    <property type="entry name" value="AUXIN-INDUCED PROTEIN-LIKE-RELATED"/>
    <property type="match status" value="1"/>
</dbReference>
<feature type="region of interest" description="Disordered" evidence="2">
    <location>
        <begin position="1"/>
        <end position="61"/>
    </location>
</feature>
<feature type="compositionally biased region" description="Basic residues" evidence="2">
    <location>
        <begin position="38"/>
        <end position="47"/>
    </location>
</feature>
<gene>
    <name evidence="3" type="ORF">CB5_LOCUS30982</name>
</gene>
<feature type="region of interest" description="Disordered" evidence="2">
    <location>
        <begin position="101"/>
        <end position="147"/>
    </location>
</feature>
<evidence type="ECO:0000256" key="1">
    <source>
        <dbReference type="ARBA" id="ARBA00006974"/>
    </source>
</evidence>
<evidence type="ECO:0000256" key="2">
    <source>
        <dbReference type="SAM" id="MobiDB-lite"/>
    </source>
</evidence>
<protein>
    <recommendedName>
        <fullName evidence="4">Auxin-responsive protein SAUR71-like</fullName>
    </recommendedName>
</protein>
<reference evidence="3" key="1">
    <citation type="submission" date="2020-07" db="EMBL/GenBank/DDBJ databases">
        <authorList>
            <person name="Lin J."/>
        </authorList>
    </citation>
    <scope>NUCLEOTIDE SEQUENCE</scope>
</reference>
<name>A0A6V7QY50_ANACO</name>
<organism evidence="3">
    <name type="scientific">Ananas comosus var. bracteatus</name>
    <name type="common">red pineapple</name>
    <dbReference type="NCBI Taxonomy" id="296719"/>
    <lineage>
        <taxon>Eukaryota</taxon>
        <taxon>Viridiplantae</taxon>
        <taxon>Streptophyta</taxon>
        <taxon>Embryophyta</taxon>
        <taxon>Tracheophyta</taxon>
        <taxon>Spermatophyta</taxon>
        <taxon>Magnoliopsida</taxon>
        <taxon>Liliopsida</taxon>
        <taxon>Poales</taxon>
        <taxon>Bromeliaceae</taxon>
        <taxon>Bromelioideae</taxon>
        <taxon>Ananas</taxon>
    </lineage>
</organism>
<feature type="compositionally biased region" description="Low complexity" evidence="2">
    <location>
        <begin position="105"/>
        <end position="119"/>
    </location>
</feature>